<accession>A0AA86TAX1</accession>
<dbReference type="EMBL" id="OY731405">
    <property type="protein sequence ID" value="CAJ1972871.1"/>
    <property type="molecule type" value="Genomic_DNA"/>
</dbReference>
<evidence type="ECO:0000313" key="3">
    <source>
        <dbReference type="Proteomes" id="UP001189624"/>
    </source>
</evidence>
<feature type="region of interest" description="Disordered" evidence="1">
    <location>
        <begin position="141"/>
        <end position="182"/>
    </location>
</feature>
<dbReference type="PANTHER" id="PTHR48227:SF1">
    <property type="entry name" value="DNA LIGASE 1-LIKE"/>
    <property type="match status" value="1"/>
</dbReference>
<evidence type="ECO:0000256" key="1">
    <source>
        <dbReference type="SAM" id="MobiDB-lite"/>
    </source>
</evidence>
<dbReference type="Gramene" id="rna-AYBTSS11_LOCUS24928">
    <property type="protein sequence ID" value="CAJ1972871.1"/>
    <property type="gene ID" value="gene-AYBTSS11_LOCUS24928"/>
</dbReference>
<sequence length="182" mass="20457">MKTISGHCLSVKDVSLSKAAKILSKFVSADNGTSHIINAYLHRASASFTELNQIHKELESSQSHKKYKRHRGEIVKPALSLGHVKSIELRKQQTDNGIAALDDEKSTQTIIKCRQELNGSIGLEKKKKYKKGLENALYADEEEKLEQSKNRKSSDMEDKPEYPTASLAKKKIKRKHSGDIEI</sequence>
<dbReference type="PANTHER" id="PTHR48227">
    <property type="entry name" value="DNA TOPOISOMERASE 1-LIKE"/>
    <property type="match status" value="1"/>
</dbReference>
<evidence type="ECO:0000313" key="2">
    <source>
        <dbReference type="EMBL" id="CAJ1972871.1"/>
    </source>
</evidence>
<dbReference type="AlphaFoldDB" id="A0AA86TAX1"/>
<keyword evidence="3" id="KW-1185">Reference proteome</keyword>
<proteinExistence type="predicted"/>
<dbReference type="Proteomes" id="UP001189624">
    <property type="component" value="Chromosome 8"/>
</dbReference>
<name>A0AA86TAX1_9FABA</name>
<protein>
    <submittedName>
        <fullName evidence="2">Uncharacterized protein</fullName>
    </submittedName>
</protein>
<gene>
    <name evidence="2" type="ORF">AYBTSS11_LOCUS24928</name>
</gene>
<reference evidence="2" key="1">
    <citation type="submission" date="2023-10" db="EMBL/GenBank/DDBJ databases">
        <authorList>
            <person name="Domelevo Entfellner J.-B."/>
        </authorList>
    </citation>
    <scope>NUCLEOTIDE SEQUENCE</scope>
</reference>
<feature type="compositionally biased region" description="Basic and acidic residues" evidence="1">
    <location>
        <begin position="145"/>
        <end position="161"/>
    </location>
</feature>
<organism evidence="2 3">
    <name type="scientific">Sphenostylis stenocarpa</name>
    <dbReference type="NCBI Taxonomy" id="92480"/>
    <lineage>
        <taxon>Eukaryota</taxon>
        <taxon>Viridiplantae</taxon>
        <taxon>Streptophyta</taxon>
        <taxon>Embryophyta</taxon>
        <taxon>Tracheophyta</taxon>
        <taxon>Spermatophyta</taxon>
        <taxon>Magnoliopsida</taxon>
        <taxon>eudicotyledons</taxon>
        <taxon>Gunneridae</taxon>
        <taxon>Pentapetalae</taxon>
        <taxon>rosids</taxon>
        <taxon>fabids</taxon>
        <taxon>Fabales</taxon>
        <taxon>Fabaceae</taxon>
        <taxon>Papilionoideae</taxon>
        <taxon>50 kb inversion clade</taxon>
        <taxon>NPAAA clade</taxon>
        <taxon>indigoferoid/millettioid clade</taxon>
        <taxon>Phaseoleae</taxon>
        <taxon>Sphenostylis</taxon>
    </lineage>
</organism>